<dbReference type="InterPro" id="IPR001666">
    <property type="entry name" value="PI_transfer"/>
</dbReference>
<name>A0ABR2JYJ9_9EUKA</name>
<feature type="domain" description="Phosphatidylinositol transfer protein N-terminal" evidence="2">
    <location>
        <begin position="1"/>
        <end position="56"/>
    </location>
</feature>
<sequence>MTYKRSEEESHQVKGEGVETLQNEPFKNEKGSGIYTYKILHFKSRVPAFMRWALPDK</sequence>
<dbReference type="EMBL" id="JAPFFF010000008">
    <property type="protein sequence ID" value="KAK8883934.1"/>
    <property type="molecule type" value="Genomic_DNA"/>
</dbReference>
<protein>
    <recommendedName>
        <fullName evidence="2">Phosphatidylinositol transfer protein N-terminal domain-containing protein</fullName>
    </recommendedName>
</protein>
<dbReference type="Gene3D" id="3.30.530.20">
    <property type="match status" value="1"/>
</dbReference>
<dbReference type="InterPro" id="IPR023393">
    <property type="entry name" value="START-like_dom_sf"/>
</dbReference>
<evidence type="ECO:0000313" key="3">
    <source>
        <dbReference type="EMBL" id="KAK8883934.1"/>
    </source>
</evidence>
<feature type="region of interest" description="Disordered" evidence="1">
    <location>
        <begin position="1"/>
        <end position="25"/>
    </location>
</feature>
<reference evidence="3 4" key="1">
    <citation type="submission" date="2024-04" db="EMBL/GenBank/DDBJ databases">
        <title>Tritrichomonas musculus Genome.</title>
        <authorList>
            <person name="Alves-Ferreira E."/>
            <person name="Grigg M."/>
            <person name="Lorenzi H."/>
            <person name="Galac M."/>
        </authorList>
    </citation>
    <scope>NUCLEOTIDE SEQUENCE [LARGE SCALE GENOMIC DNA]</scope>
    <source>
        <strain evidence="3 4">EAF2021</strain>
    </source>
</reference>
<dbReference type="InterPro" id="IPR055261">
    <property type="entry name" value="PI_transfer_N"/>
</dbReference>
<keyword evidence="4" id="KW-1185">Reference proteome</keyword>
<gene>
    <name evidence="3" type="ORF">M9Y10_043036</name>
</gene>
<dbReference type="SUPFAM" id="SSF55961">
    <property type="entry name" value="Bet v1-like"/>
    <property type="match status" value="1"/>
</dbReference>
<feature type="compositionally biased region" description="Basic and acidic residues" evidence="1">
    <location>
        <begin position="1"/>
        <end position="17"/>
    </location>
</feature>
<dbReference type="PANTHER" id="PTHR10658:SF11">
    <property type="entry name" value="VIBRATOR, ISOFORM B"/>
    <property type="match status" value="1"/>
</dbReference>
<dbReference type="Proteomes" id="UP001470230">
    <property type="component" value="Unassembled WGS sequence"/>
</dbReference>
<evidence type="ECO:0000313" key="4">
    <source>
        <dbReference type="Proteomes" id="UP001470230"/>
    </source>
</evidence>
<evidence type="ECO:0000259" key="2">
    <source>
        <dbReference type="Pfam" id="PF02121"/>
    </source>
</evidence>
<comment type="caution">
    <text evidence="3">The sequence shown here is derived from an EMBL/GenBank/DDBJ whole genome shotgun (WGS) entry which is preliminary data.</text>
</comment>
<dbReference type="Pfam" id="PF02121">
    <property type="entry name" value="IP_trans"/>
    <property type="match status" value="1"/>
</dbReference>
<accession>A0ABR2JYJ9</accession>
<evidence type="ECO:0000256" key="1">
    <source>
        <dbReference type="SAM" id="MobiDB-lite"/>
    </source>
</evidence>
<proteinExistence type="predicted"/>
<dbReference type="PANTHER" id="PTHR10658">
    <property type="entry name" value="PHOSPHATIDYLINOSITOL TRANSFER PROTEIN"/>
    <property type="match status" value="1"/>
</dbReference>
<organism evidence="3 4">
    <name type="scientific">Tritrichomonas musculus</name>
    <dbReference type="NCBI Taxonomy" id="1915356"/>
    <lineage>
        <taxon>Eukaryota</taxon>
        <taxon>Metamonada</taxon>
        <taxon>Parabasalia</taxon>
        <taxon>Tritrichomonadida</taxon>
        <taxon>Tritrichomonadidae</taxon>
        <taxon>Tritrichomonas</taxon>
    </lineage>
</organism>